<proteinExistence type="predicted"/>
<dbReference type="Proteomes" id="UP001142489">
    <property type="component" value="Unassembled WGS sequence"/>
</dbReference>
<protein>
    <submittedName>
        <fullName evidence="2">Uncharacterized protein</fullName>
    </submittedName>
</protein>
<dbReference type="PANTHER" id="PTHR16207">
    <property type="entry name" value="SET DOMAIN-CONTAINING PROTEIN"/>
    <property type="match status" value="1"/>
</dbReference>
<feature type="region of interest" description="Disordered" evidence="1">
    <location>
        <begin position="385"/>
        <end position="448"/>
    </location>
</feature>
<dbReference type="InterPro" id="IPR046432">
    <property type="entry name" value="TASOR"/>
</dbReference>
<feature type="region of interest" description="Disordered" evidence="1">
    <location>
        <begin position="219"/>
        <end position="245"/>
    </location>
</feature>
<gene>
    <name evidence="2" type="ORF">JRQ81_015515</name>
</gene>
<feature type="compositionally biased region" description="Basic and acidic residues" evidence="1">
    <location>
        <begin position="426"/>
        <end position="437"/>
    </location>
</feature>
<feature type="region of interest" description="Disordered" evidence="1">
    <location>
        <begin position="311"/>
        <end position="355"/>
    </location>
</feature>
<name>A0A9Q0XXE0_9SAUR</name>
<dbReference type="OrthoDB" id="5960959at2759"/>
<dbReference type="AlphaFoldDB" id="A0A9Q0XXE0"/>
<dbReference type="PANTHER" id="PTHR16207:SF10">
    <property type="entry name" value="PROTEIN TASOR 2"/>
    <property type="match status" value="1"/>
</dbReference>
<dbReference type="EMBL" id="JAPFRF010000006">
    <property type="protein sequence ID" value="KAJ7329341.1"/>
    <property type="molecule type" value="Genomic_DNA"/>
</dbReference>
<reference evidence="2" key="1">
    <citation type="journal article" date="2023" name="DNA Res.">
        <title>Chromosome-level genome assembly of Phrynocephalus forsythii using third-generation DNA sequencing and Hi-C analysis.</title>
        <authorList>
            <person name="Qi Y."/>
            <person name="Zhao W."/>
            <person name="Zhao Y."/>
            <person name="Niu C."/>
            <person name="Cao S."/>
            <person name="Zhang Y."/>
        </authorList>
    </citation>
    <scope>NUCLEOTIDE SEQUENCE</scope>
    <source>
        <tissue evidence="2">Muscle</tissue>
    </source>
</reference>
<evidence type="ECO:0000313" key="2">
    <source>
        <dbReference type="EMBL" id="KAJ7329341.1"/>
    </source>
</evidence>
<organism evidence="2 3">
    <name type="scientific">Phrynocephalus forsythii</name>
    <dbReference type="NCBI Taxonomy" id="171643"/>
    <lineage>
        <taxon>Eukaryota</taxon>
        <taxon>Metazoa</taxon>
        <taxon>Chordata</taxon>
        <taxon>Craniata</taxon>
        <taxon>Vertebrata</taxon>
        <taxon>Euteleostomi</taxon>
        <taxon>Lepidosauria</taxon>
        <taxon>Squamata</taxon>
        <taxon>Bifurcata</taxon>
        <taxon>Unidentata</taxon>
        <taxon>Episquamata</taxon>
        <taxon>Toxicofera</taxon>
        <taxon>Iguania</taxon>
        <taxon>Acrodonta</taxon>
        <taxon>Agamidae</taxon>
        <taxon>Agaminae</taxon>
        <taxon>Phrynocephalus</taxon>
    </lineage>
</organism>
<dbReference type="GO" id="GO:0045814">
    <property type="term" value="P:negative regulation of gene expression, epigenetic"/>
    <property type="evidence" value="ECO:0007669"/>
    <property type="project" value="InterPro"/>
</dbReference>
<evidence type="ECO:0000256" key="1">
    <source>
        <dbReference type="SAM" id="MobiDB-lite"/>
    </source>
</evidence>
<evidence type="ECO:0000313" key="3">
    <source>
        <dbReference type="Proteomes" id="UP001142489"/>
    </source>
</evidence>
<sequence>MRLNICSYVTITLQRCDPQRMSPLNRKSLTECKTQELYCSWKGQLLIQEQQLCNIILRSPFATSIPAQLPARLDIKHVVAISELRKKFPEAVFRRNSYTDHEANDARRKHGKNEPPAQVGLVLPSLRQALLEAAKDEDRGRGPLNALVRRHIQALARLPKTLPAASEAPDPLPLSFELDPDARSEKCPQSSYGHLQFYLSHPQHYTLETSAALACLDAPSPSPPRDGGPVADDSSGFPLDPLPPEIPTDGARASLRPRCATGKSACSEAALKASLAGDPLLQRCKRRSSRLLGASATKKWSPLKVLSLMENSKKPDQNVAKNKPVSPLSLKRSLSAPPLGNSSGRTADFSEPTLKLKNLQSPLRRKRGAQVLSAEFVRETRTESAPRAPVFVRQPRSFGKETAPLEMQERWREAPKHRASGNKKACHTEQHPSERPRNLVSPPGGGWR</sequence>
<keyword evidence="3" id="KW-1185">Reference proteome</keyword>
<dbReference type="GO" id="GO:0005654">
    <property type="term" value="C:nucleoplasm"/>
    <property type="evidence" value="ECO:0007669"/>
    <property type="project" value="TreeGrafter"/>
</dbReference>
<feature type="compositionally biased region" description="Basic and acidic residues" evidence="1">
    <location>
        <begin position="407"/>
        <end position="416"/>
    </location>
</feature>
<accession>A0A9Q0XXE0</accession>
<comment type="caution">
    <text evidence="2">The sequence shown here is derived from an EMBL/GenBank/DDBJ whole genome shotgun (WGS) entry which is preliminary data.</text>
</comment>
<feature type="region of interest" description="Disordered" evidence="1">
    <location>
        <begin position="99"/>
        <end position="118"/>
    </location>
</feature>